<keyword evidence="6" id="KW-1185">Reference proteome</keyword>
<reference evidence="5 6" key="1">
    <citation type="submission" date="2013-11" db="EMBL/GenBank/DDBJ databases">
        <title>Genome sequencing of Stegodyphus mimosarum.</title>
        <authorList>
            <person name="Bechsgaard J."/>
        </authorList>
    </citation>
    <scope>NUCLEOTIDE SEQUENCE [LARGE SCALE GENOMIC DNA]</scope>
</reference>
<feature type="non-terminal residue" evidence="5">
    <location>
        <position position="540"/>
    </location>
</feature>
<evidence type="ECO:0000256" key="4">
    <source>
        <dbReference type="SAM" id="MobiDB-lite"/>
    </source>
</evidence>
<evidence type="ECO:0000313" key="5">
    <source>
        <dbReference type="EMBL" id="KFM74088.1"/>
    </source>
</evidence>
<keyword evidence="1 3" id="KW-0853">WD repeat</keyword>
<name>A0A087U9P9_STEMI</name>
<dbReference type="InterPro" id="IPR001680">
    <property type="entry name" value="WD40_rpt"/>
</dbReference>
<evidence type="ECO:0000256" key="3">
    <source>
        <dbReference type="PROSITE-ProRule" id="PRU00221"/>
    </source>
</evidence>
<protein>
    <submittedName>
        <fullName evidence="5">WD repeat-containing protein 25</fullName>
    </submittedName>
</protein>
<dbReference type="PROSITE" id="PS00678">
    <property type="entry name" value="WD_REPEATS_1"/>
    <property type="match status" value="1"/>
</dbReference>
<proteinExistence type="predicted"/>
<dbReference type="PRINTS" id="PR00320">
    <property type="entry name" value="GPROTEINBRPT"/>
</dbReference>
<gene>
    <name evidence="5" type="ORF">X975_24684</name>
</gene>
<dbReference type="PANTHER" id="PTHR44566">
    <property type="entry name" value="TRANSDUCIN/WD40 REPEAT-LIKE SUPERFAMILY PROTEIN"/>
    <property type="match status" value="1"/>
</dbReference>
<dbReference type="OrthoDB" id="256303at2759"/>
<sequence>MDLVAGYSSDTSENDNLRSPRKKNRNSANNIEVICIDDSDSEENKGENRNSPSISNKNTEKSCDESKSLPSVIAVKNEVEECGQSNTCVKSVVNSVTEKPSSAEKIDFLNLDGSDTEDAQELIQNKIISLLNSAAILKDECFAPQNANTTTDQSGRASVECNQQTETNKRENPNDSQCENAQKRQKCEFEEPDFKGKDIDIVSSSEASISNTHIYRKDERVNDAYIKNIVCRIPHQIIQTFTGHTNTVTSLNWCIPQYSHLLLSAAADGTLKIWDIFCKNPVRCFKNNLGLKAAKWSLDGEQVLMGGYGKKAHVFDVLSGMEIAAYDVYNFVTSMEIHPYMDDLFVCGTRNAILGFDLRVNSSLPIRTFFTKGEDVLDIAFLDENEFICSNAIVTRDSADRTIMVWDFSSGAILSNQIYLERYTCPSLKIHPYDGSFVAQTNGDYIAAFSTRRPYKIKNKRYMGHKVSGYGIECDISPDGKYVASGDASGDIYFFNYANTSLIHKMTAKSNVPSNRLKWHPALPSTIATATWDGHLQIWK</sequence>
<dbReference type="PANTHER" id="PTHR44566:SF1">
    <property type="entry name" value="WD REPEAT-CONTAINING PROTEIN 25"/>
    <property type="match status" value="1"/>
</dbReference>
<dbReference type="InterPro" id="IPR019775">
    <property type="entry name" value="WD40_repeat_CS"/>
</dbReference>
<dbReference type="PROSITE" id="PS50294">
    <property type="entry name" value="WD_REPEATS_REGION"/>
    <property type="match status" value="1"/>
</dbReference>
<organism evidence="5 6">
    <name type="scientific">Stegodyphus mimosarum</name>
    <name type="common">African social velvet spider</name>
    <dbReference type="NCBI Taxonomy" id="407821"/>
    <lineage>
        <taxon>Eukaryota</taxon>
        <taxon>Metazoa</taxon>
        <taxon>Ecdysozoa</taxon>
        <taxon>Arthropoda</taxon>
        <taxon>Chelicerata</taxon>
        <taxon>Arachnida</taxon>
        <taxon>Araneae</taxon>
        <taxon>Araneomorphae</taxon>
        <taxon>Entelegynae</taxon>
        <taxon>Eresoidea</taxon>
        <taxon>Eresidae</taxon>
        <taxon>Stegodyphus</taxon>
    </lineage>
</organism>
<dbReference type="InterPro" id="IPR053053">
    <property type="entry name" value="WD_repeat_protein"/>
</dbReference>
<dbReference type="PROSITE" id="PS50082">
    <property type="entry name" value="WD_REPEATS_2"/>
    <property type="match status" value="1"/>
</dbReference>
<feature type="compositionally biased region" description="Polar residues" evidence="4">
    <location>
        <begin position="147"/>
        <end position="166"/>
    </location>
</feature>
<dbReference type="SMART" id="SM00320">
    <property type="entry name" value="WD40"/>
    <property type="match status" value="5"/>
</dbReference>
<dbReference type="AlphaFoldDB" id="A0A087U9P9"/>
<dbReference type="Pfam" id="PF00400">
    <property type="entry name" value="WD40"/>
    <property type="match status" value="3"/>
</dbReference>
<feature type="region of interest" description="Disordered" evidence="4">
    <location>
        <begin position="147"/>
        <end position="182"/>
    </location>
</feature>
<dbReference type="Proteomes" id="UP000054359">
    <property type="component" value="Unassembled WGS sequence"/>
</dbReference>
<dbReference type="InterPro" id="IPR015943">
    <property type="entry name" value="WD40/YVTN_repeat-like_dom_sf"/>
</dbReference>
<dbReference type="InterPro" id="IPR036322">
    <property type="entry name" value="WD40_repeat_dom_sf"/>
</dbReference>
<keyword evidence="2" id="KW-0677">Repeat</keyword>
<accession>A0A087U9P9</accession>
<dbReference type="SUPFAM" id="SSF50978">
    <property type="entry name" value="WD40 repeat-like"/>
    <property type="match status" value="1"/>
</dbReference>
<evidence type="ECO:0000256" key="2">
    <source>
        <dbReference type="ARBA" id="ARBA00022737"/>
    </source>
</evidence>
<feature type="compositionally biased region" description="Basic and acidic residues" evidence="4">
    <location>
        <begin position="58"/>
        <end position="67"/>
    </location>
</feature>
<evidence type="ECO:0000313" key="6">
    <source>
        <dbReference type="Proteomes" id="UP000054359"/>
    </source>
</evidence>
<dbReference type="EMBL" id="KK118870">
    <property type="protein sequence ID" value="KFM74088.1"/>
    <property type="molecule type" value="Genomic_DNA"/>
</dbReference>
<feature type="repeat" description="WD" evidence="3">
    <location>
        <begin position="241"/>
        <end position="276"/>
    </location>
</feature>
<evidence type="ECO:0000256" key="1">
    <source>
        <dbReference type="ARBA" id="ARBA00022574"/>
    </source>
</evidence>
<dbReference type="Gene3D" id="2.130.10.10">
    <property type="entry name" value="YVTN repeat-like/Quinoprotein amine dehydrogenase"/>
    <property type="match status" value="1"/>
</dbReference>
<feature type="region of interest" description="Disordered" evidence="4">
    <location>
        <begin position="1"/>
        <end position="68"/>
    </location>
</feature>
<dbReference type="InterPro" id="IPR020472">
    <property type="entry name" value="WD40_PAC1"/>
</dbReference>
<dbReference type="STRING" id="407821.A0A087U9P9"/>
<dbReference type="OMA" id="FIFTMEN"/>